<gene>
    <name evidence="3" type="ORF">ACFP57_07495</name>
</gene>
<evidence type="ECO:0000256" key="1">
    <source>
        <dbReference type="SAM" id="Phobius"/>
    </source>
</evidence>
<evidence type="ECO:0000313" key="4">
    <source>
        <dbReference type="Proteomes" id="UP001596266"/>
    </source>
</evidence>
<keyword evidence="1" id="KW-0472">Membrane</keyword>
<feature type="transmembrane region" description="Helical" evidence="1">
    <location>
        <begin position="86"/>
        <end position="103"/>
    </location>
</feature>
<evidence type="ECO:0000256" key="2">
    <source>
        <dbReference type="SAM" id="SignalP"/>
    </source>
</evidence>
<proteinExistence type="predicted"/>
<protein>
    <submittedName>
        <fullName evidence="3">Uncharacterized protein</fullName>
    </submittedName>
</protein>
<feature type="transmembrane region" description="Helical" evidence="1">
    <location>
        <begin position="54"/>
        <end position="74"/>
    </location>
</feature>
<keyword evidence="1" id="KW-1133">Transmembrane helix</keyword>
<keyword evidence="1" id="KW-0812">Transmembrane</keyword>
<evidence type="ECO:0000313" key="3">
    <source>
        <dbReference type="EMBL" id="MFC6396828.1"/>
    </source>
</evidence>
<sequence>MPIPQSFREVVPLRVAVALAASGLAATMATHTAVLTGRLPHTAVSGGRVTDPAAGQRLAVTSSVSLVPVAALVARGAGFAGGSSRAERAVMGALAVAALGSVPAQVTGTAFERRFMAPTAAALAVGLGRLALERD</sequence>
<dbReference type="RefSeq" id="WP_343884171.1">
    <property type="nucleotide sequence ID" value="NZ_BAAAKI010000001.1"/>
</dbReference>
<name>A0ABW1X2J1_9ACTN</name>
<feature type="signal peptide" evidence="2">
    <location>
        <begin position="1"/>
        <end position="20"/>
    </location>
</feature>
<organism evidence="3 4">
    <name type="scientific">Luteococcus sanguinis</name>
    <dbReference type="NCBI Taxonomy" id="174038"/>
    <lineage>
        <taxon>Bacteria</taxon>
        <taxon>Bacillati</taxon>
        <taxon>Actinomycetota</taxon>
        <taxon>Actinomycetes</taxon>
        <taxon>Propionibacteriales</taxon>
        <taxon>Propionibacteriaceae</taxon>
        <taxon>Luteococcus</taxon>
    </lineage>
</organism>
<feature type="chain" id="PRO_5045693014" evidence="2">
    <location>
        <begin position="21"/>
        <end position="135"/>
    </location>
</feature>
<feature type="transmembrane region" description="Helical" evidence="1">
    <location>
        <begin position="12"/>
        <end position="34"/>
    </location>
</feature>
<dbReference type="EMBL" id="JBHSUA010000015">
    <property type="protein sequence ID" value="MFC6396828.1"/>
    <property type="molecule type" value="Genomic_DNA"/>
</dbReference>
<dbReference type="Proteomes" id="UP001596266">
    <property type="component" value="Unassembled WGS sequence"/>
</dbReference>
<accession>A0ABW1X2J1</accession>
<reference evidence="4" key="1">
    <citation type="journal article" date="2019" name="Int. J. Syst. Evol. Microbiol.">
        <title>The Global Catalogue of Microorganisms (GCM) 10K type strain sequencing project: providing services to taxonomists for standard genome sequencing and annotation.</title>
        <authorList>
            <consortium name="The Broad Institute Genomics Platform"/>
            <consortium name="The Broad Institute Genome Sequencing Center for Infectious Disease"/>
            <person name="Wu L."/>
            <person name="Ma J."/>
        </authorList>
    </citation>
    <scope>NUCLEOTIDE SEQUENCE [LARGE SCALE GENOMIC DNA]</scope>
    <source>
        <strain evidence="4">CGMCC 1.15277</strain>
    </source>
</reference>
<keyword evidence="4" id="KW-1185">Reference proteome</keyword>
<keyword evidence="2" id="KW-0732">Signal</keyword>
<comment type="caution">
    <text evidence="3">The sequence shown here is derived from an EMBL/GenBank/DDBJ whole genome shotgun (WGS) entry which is preliminary data.</text>
</comment>